<name>A0A0A9HNW8_ARUDO</name>
<reference evidence="1" key="1">
    <citation type="submission" date="2014-09" db="EMBL/GenBank/DDBJ databases">
        <authorList>
            <person name="Magalhaes I.L.F."/>
            <person name="Oliveira U."/>
            <person name="Santos F.R."/>
            <person name="Vidigal T.H.D.A."/>
            <person name="Brescovit A.D."/>
            <person name="Santos A.J."/>
        </authorList>
    </citation>
    <scope>NUCLEOTIDE SEQUENCE</scope>
    <source>
        <tissue evidence="1">Shoot tissue taken approximately 20 cm above the soil surface</tissue>
    </source>
</reference>
<protein>
    <submittedName>
        <fullName evidence="1">Uncharacterized protein</fullName>
    </submittedName>
</protein>
<dbReference type="EMBL" id="GBRH01159464">
    <property type="protein sequence ID" value="JAE38432.1"/>
    <property type="molecule type" value="Transcribed_RNA"/>
</dbReference>
<reference evidence="1" key="2">
    <citation type="journal article" date="2015" name="Data Brief">
        <title>Shoot transcriptome of the giant reed, Arundo donax.</title>
        <authorList>
            <person name="Barrero R.A."/>
            <person name="Guerrero F.D."/>
            <person name="Moolhuijzen P."/>
            <person name="Goolsby J.A."/>
            <person name="Tidwell J."/>
            <person name="Bellgard S.E."/>
            <person name="Bellgard M.I."/>
        </authorList>
    </citation>
    <scope>NUCLEOTIDE SEQUENCE</scope>
    <source>
        <tissue evidence="1">Shoot tissue taken approximately 20 cm above the soil surface</tissue>
    </source>
</reference>
<proteinExistence type="predicted"/>
<organism evidence="1">
    <name type="scientific">Arundo donax</name>
    <name type="common">Giant reed</name>
    <name type="synonym">Donax arundinaceus</name>
    <dbReference type="NCBI Taxonomy" id="35708"/>
    <lineage>
        <taxon>Eukaryota</taxon>
        <taxon>Viridiplantae</taxon>
        <taxon>Streptophyta</taxon>
        <taxon>Embryophyta</taxon>
        <taxon>Tracheophyta</taxon>
        <taxon>Spermatophyta</taxon>
        <taxon>Magnoliopsida</taxon>
        <taxon>Liliopsida</taxon>
        <taxon>Poales</taxon>
        <taxon>Poaceae</taxon>
        <taxon>PACMAD clade</taxon>
        <taxon>Arundinoideae</taxon>
        <taxon>Arundineae</taxon>
        <taxon>Arundo</taxon>
    </lineage>
</organism>
<sequence>MSSLIYPTSLDIICMLYSSAMG</sequence>
<dbReference type="AlphaFoldDB" id="A0A0A9HNW8"/>
<evidence type="ECO:0000313" key="1">
    <source>
        <dbReference type="EMBL" id="JAE38432.1"/>
    </source>
</evidence>
<accession>A0A0A9HNW8</accession>